<dbReference type="STRING" id="4577.A0A1D6PWM9"/>
<evidence type="ECO:0000256" key="1">
    <source>
        <dbReference type="SAM" id="MobiDB-lite"/>
    </source>
</evidence>
<reference evidence="2" key="1">
    <citation type="submission" date="2015-12" db="EMBL/GenBank/DDBJ databases">
        <title>Update maize B73 reference genome by single molecule sequencing technologies.</title>
        <authorList>
            <consortium name="Maize Genome Sequencing Project"/>
            <person name="Ware D."/>
        </authorList>
    </citation>
    <scope>NUCLEOTIDE SEQUENCE</scope>
    <source>
        <tissue evidence="2">Seedling</tissue>
    </source>
</reference>
<gene>
    <name evidence="2" type="ORF">ZEAMMB73_Zm00001d049633</name>
</gene>
<dbReference type="EMBL" id="CM000780">
    <property type="protein sequence ID" value="AQK50952.1"/>
    <property type="molecule type" value="Genomic_DNA"/>
</dbReference>
<name>A0A1D6PWM9_MAIZE</name>
<organism evidence="2">
    <name type="scientific">Zea mays</name>
    <name type="common">Maize</name>
    <dbReference type="NCBI Taxonomy" id="4577"/>
    <lineage>
        <taxon>Eukaryota</taxon>
        <taxon>Viridiplantae</taxon>
        <taxon>Streptophyta</taxon>
        <taxon>Embryophyta</taxon>
        <taxon>Tracheophyta</taxon>
        <taxon>Spermatophyta</taxon>
        <taxon>Magnoliopsida</taxon>
        <taxon>Liliopsida</taxon>
        <taxon>Poales</taxon>
        <taxon>Poaceae</taxon>
        <taxon>PACMAD clade</taxon>
        <taxon>Panicoideae</taxon>
        <taxon>Andropogonodae</taxon>
        <taxon>Andropogoneae</taxon>
        <taxon>Tripsacinae</taxon>
        <taxon>Zea</taxon>
    </lineage>
</organism>
<dbReference type="ExpressionAtlas" id="A0A1D6PWM9">
    <property type="expression patterns" value="baseline"/>
</dbReference>
<feature type="non-terminal residue" evidence="2">
    <location>
        <position position="215"/>
    </location>
</feature>
<feature type="compositionally biased region" description="Low complexity" evidence="1">
    <location>
        <begin position="200"/>
        <end position="209"/>
    </location>
</feature>
<evidence type="ECO:0000313" key="2">
    <source>
        <dbReference type="EMBL" id="AQK50952.1"/>
    </source>
</evidence>
<accession>A0A1D6PWM9</accession>
<feature type="region of interest" description="Disordered" evidence="1">
    <location>
        <begin position="1"/>
        <end position="73"/>
    </location>
</feature>
<sequence length="215" mass="23277">MRRALKQLARSTRGMGAAAPAARSPPHIRVGSRAPQWPSPSTFHGSTSATGEGTGTAHASAVKCHRPGPRHPPATPMRGGHGLGFVSVASSCTCRSVDGDSQGLELLLGELSAHMWPGIILKSGNRITAPFLVEKQESKYDEFNYENLEYEVLSHGFDDQWKFVSETSTSRRFERSNEADSAQNHTHQVVKASIDSSTSNPLPNNTPIETTEENN</sequence>
<dbReference type="AlphaFoldDB" id="A0A1D6PWM9"/>
<feature type="region of interest" description="Disordered" evidence="1">
    <location>
        <begin position="174"/>
        <end position="215"/>
    </location>
</feature>
<proteinExistence type="predicted"/>
<protein>
    <submittedName>
        <fullName evidence="2">GTP binding</fullName>
    </submittedName>
</protein>
<dbReference type="PaxDb" id="4577-GRMZM2G007530_P01"/>
<dbReference type="eggNOG" id="KOG4273">
    <property type="taxonomic scope" value="Eukaryota"/>
</dbReference>
<feature type="compositionally biased region" description="Low complexity" evidence="1">
    <location>
        <begin position="44"/>
        <end position="61"/>
    </location>
</feature>